<dbReference type="AlphaFoldDB" id="A0A1I5AN79"/>
<accession>A0A1I5AN79</accession>
<gene>
    <name evidence="1" type="ORF">SAMN05421741_108112</name>
</gene>
<dbReference type="Proteomes" id="UP000199036">
    <property type="component" value="Unassembled WGS sequence"/>
</dbReference>
<evidence type="ECO:0000313" key="2">
    <source>
        <dbReference type="Proteomes" id="UP000199036"/>
    </source>
</evidence>
<evidence type="ECO:0000313" key="1">
    <source>
        <dbReference type="EMBL" id="SFN63903.1"/>
    </source>
</evidence>
<dbReference type="EMBL" id="FOVI01000008">
    <property type="protein sequence ID" value="SFN63903.1"/>
    <property type="molecule type" value="Genomic_DNA"/>
</dbReference>
<reference evidence="2" key="1">
    <citation type="submission" date="2016-10" db="EMBL/GenBank/DDBJ databases">
        <authorList>
            <person name="Varghese N."/>
            <person name="Submissions S."/>
        </authorList>
    </citation>
    <scope>NUCLEOTIDE SEQUENCE [LARGE SCALE GENOMIC DNA]</scope>
    <source>
        <strain evidence="2">DS-12</strain>
    </source>
</reference>
<organism evidence="1 2">
    <name type="scientific">Paenimyroides ummariense</name>
    <dbReference type="NCBI Taxonomy" id="913024"/>
    <lineage>
        <taxon>Bacteria</taxon>
        <taxon>Pseudomonadati</taxon>
        <taxon>Bacteroidota</taxon>
        <taxon>Flavobacteriia</taxon>
        <taxon>Flavobacteriales</taxon>
        <taxon>Flavobacteriaceae</taxon>
        <taxon>Paenimyroides</taxon>
    </lineage>
</organism>
<dbReference type="OrthoDB" id="980645at2"/>
<protein>
    <submittedName>
        <fullName evidence="1">Uncharacterized protein</fullName>
    </submittedName>
</protein>
<keyword evidence="2" id="KW-1185">Reference proteome</keyword>
<sequence length="110" mass="12830">MLFKPIFPVVEYVVLYDYITKELCVNKDKPEMECNGKCHLMKEMAKNADADTKDKYHSFSVETQIVFYQDLLAAFSASFVKPHLKKVLFSKINTYSFSFCNLIFHPPVFN</sequence>
<proteinExistence type="predicted"/>
<name>A0A1I5AN79_9FLAO</name>
<dbReference type="STRING" id="913024.SAMN05421741_108112"/>